<sequence length="19" mass="2163">MPSLWCLLMRWRGGEGRGG</sequence>
<organism evidence="1">
    <name type="scientific">Arundo donax</name>
    <name type="common">Giant reed</name>
    <name type="synonym">Donax arundinaceus</name>
    <dbReference type="NCBI Taxonomy" id="35708"/>
    <lineage>
        <taxon>Eukaryota</taxon>
        <taxon>Viridiplantae</taxon>
        <taxon>Streptophyta</taxon>
        <taxon>Embryophyta</taxon>
        <taxon>Tracheophyta</taxon>
        <taxon>Spermatophyta</taxon>
        <taxon>Magnoliopsida</taxon>
        <taxon>Liliopsida</taxon>
        <taxon>Poales</taxon>
        <taxon>Poaceae</taxon>
        <taxon>PACMAD clade</taxon>
        <taxon>Arundinoideae</taxon>
        <taxon>Arundineae</taxon>
        <taxon>Arundo</taxon>
    </lineage>
</organism>
<evidence type="ECO:0000313" key="1">
    <source>
        <dbReference type="EMBL" id="JAD46236.1"/>
    </source>
</evidence>
<accession>A0A0A9A547</accession>
<reference evidence="1" key="2">
    <citation type="journal article" date="2015" name="Data Brief">
        <title>Shoot transcriptome of the giant reed, Arundo donax.</title>
        <authorList>
            <person name="Barrero R.A."/>
            <person name="Guerrero F.D."/>
            <person name="Moolhuijzen P."/>
            <person name="Goolsby J.A."/>
            <person name="Tidwell J."/>
            <person name="Bellgard S.E."/>
            <person name="Bellgard M.I."/>
        </authorList>
    </citation>
    <scope>NUCLEOTIDE SEQUENCE</scope>
    <source>
        <tissue evidence="1">Shoot tissue taken approximately 20 cm above the soil surface</tissue>
    </source>
</reference>
<proteinExistence type="predicted"/>
<protein>
    <submittedName>
        <fullName evidence="1">Uncharacterized protein</fullName>
    </submittedName>
</protein>
<dbReference type="AlphaFoldDB" id="A0A0A9A547"/>
<dbReference type="EMBL" id="GBRH01251659">
    <property type="protein sequence ID" value="JAD46236.1"/>
    <property type="molecule type" value="Transcribed_RNA"/>
</dbReference>
<reference evidence="1" key="1">
    <citation type="submission" date="2014-09" db="EMBL/GenBank/DDBJ databases">
        <authorList>
            <person name="Magalhaes I.L.F."/>
            <person name="Oliveira U."/>
            <person name="Santos F.R."/>
            <person name="Vidigal T.H.D.A."/>
            <person name="Brescovit A.D."/>
            <person name="Santos A.J."/>
        </authorList>
    </citation>
    <scope>NUCLEOTIDE SEQUENCE</scope>
    <source>
        <tissue evidence="1">Shoot tissue taken approximately 20 cm above the soil surface</tissue>
    </source>
</reference>
<name>A0A0A9A547_ARUDO</name>